<evidence type="ECO:0000313" key="4">
    <source>
        <dbReference type="Proteomes" id="UP001367508"/>
    </source>
</evidence>
<reference evidence="3 4" key="1">
    <citation type="submission" date="2024-01" db="EMBL/GenBank/DDBJ databases">
        <title>The genomes of 5 underutilized Papilionoideae crops provide insights into root nodulation and disease resistanc.</title>
        <authorList>
            <person name="Jiang F."/>
        </authorList>
    </citation>
    <scope>NUCLEOTIDE SEQUENCE [LARGE SCALE GENOMIC DNA]</scope>
    <source>
        <strain evidence="3">LVBAO_FW01</strain>
        <tissue evidence="3">Leaves</tissue>
    </source>
</reference>
<dbReference type="Proteomes" id="UP001367508">
    <property type="component" value="Unassembled WGS sequence"/>
</dbReference>
<evidence type="ECO:0000256" key="2">
    <source>
        <dbReference type="SAM" id="SignalP"/>
    </source>
</evidence>
<keyword evidence="2" id="KW-0732">Signal</keyword>
<feature type="chain" id="PRO_5043017339" evidence="2">
    <location>
        <begin position="29"/>
        <end position="108"/>
    </location>
</feature>
<name>A0AAN9Q452_CANGL</name>
<comment type="caution">
    <text evidence="3">The sequence shown here is derived from an EMBL/GenBank/DDBJ whole genome shotgun (WGS) entry which is preliminary data.</text>
</comment>
<dbReference type="AlphaFoldDB" id="A0AAN9Q452"/>
<feature type="signal peptide" evidence="2">
    <location>
        <begin position="1"/>
        <end position="28"/>
    </location>
</feature>
<feature type="compositionally biased region" description="Basic and acidic residues" evidence="1">
    <location>
        <begin position="97"/>
        <end position="108"/>
    </location>
</feature>
<feature type="region of interest" description="Disordered" evidence="1">
    <location>
        <begin position="84"/>
        <end position="108"/>
    </location>
</feature>
<organism evidence="3 4">
    <name type="scientific">Canavalia gladiata</name>
    <name type="common">Sword bean</name>
    <name type="synonym">Dolichos gladiatus</name>
    <dbReference type="NCBI Taxonomy" id="3824"/>
    <lineage>
        <taxon>Eukaryota</taxon>
        <taxon>Viridiplantae</taxon>
        <taxon>Streptophyta</taxon>
        <taxon>Embryophyta</taxon>
        <taxon>Tracheophyta</taxon>
        <taxon>Spermatophyta</taxon>
        <taxon>Magnoliopsida</taxon>
        <taxon>eudicotyledons</taxon>
        <taxon>Gunneridae</taxon>
        <taxon>Pentapetalae</taxon>
        <taxon>rosids</taxon>
        <taxon>fabids</taxon>
        <taxon>Fabales</taxon>
        <taxon>Fabaceae</taxon>
        <taxon>Papilionoideae</taxon>
        <taxon>50 kb inversion clade</taxon>
        <taxon>NPAAA clade</taxon>
        <taxon>indigoferoid/millettioid clade</taxon>
        <taxon>Phaseoleae</taxon>
        <taxon>Canavalia</taxon>
    </lineage>
</organism>
<keyword evidence="4" id="KW-1185">Reference proteome</keyword>
<evidence type="ECO:0000313" key="3">
    <source>
        <dbReference type="EMBL" id="KAK7320554.1"/>
    </source>
</evidence>
<protein>
    <submittedName>
        <fullName evidence="3">Uncharacterized protein</fullName>
    </submittedName>
</protein>
<accession>A0AAN9Q452</accession>
<dbReference type="EMBL" id="JAYMYQ010000007">
    <property type="protein sequence ID" value="KAK7320554.1"/>
    <property type="molecule type" value="Genomic_DNA"/>
</dbReference>
<evidence type="ECO:0000256" key="1">
    <source>
        <dbReference type="SAM" id="MobiDB-lite"/>
    </source>
</evidence>
<gene>
    <name evidence="3" type="ORF">VNO77_30130</name>
</gene>
<proteinExistence type="predicted"/>
<sequence length="108" mass="11678">MAKYSSVMLVFGLGMLVVSLWCMKVSEGSDDDFGEPIHAVRREGCESKHEGGVEECTGEDDHLGLYADVDDTFRGIHHAASRLLGGTSPADNDDSPDAEHNNFDVLGH</sequence>